<dbReference type="OrthoDB" id="9795206at2"/>
<evidence type="ECO:0000256" key="3">
    <source>
        <dbReference type="ARBA" id="ARBA00038502"/>
    </source>
</evidence>
<gene>
    <name evidence="5" type="ORF">SAMN04487772_12411</name>
</gene>
<name>A0A1I0ER17_9FIRM</name>
<keyword evidence="2" id="KW-0012">Acyltransferase</keyword>
<dbReference type="Proteomes" id="UP000199800">
    <property type="component" value="Unassembled WGS sequence"/>
</dbReference>
<keyword evidence="1 5" id="KW-0808">Transferase</keyword>
<keyword evidence="6" id="KW-1185">Reference proteome</keyword>
<accession>A0A1I0ER17</accession>
<reference evidence="5 6" key="1">
    <citation type="submission" date="2016-10" db="EMBL/GenBank/DDBJ databases">
        <authorList>
            <person name="de Groot N.N."/>
        </authorList>
    </citation>
    <scope>NUCLEOTIDE SEQUENCE [LARGE SCALE GENOMIC DNA]</scope>
    <source>
        <strain evidence="5 6">DSM 1801</strain>
    </source>
</reference>
<dbReference type="STRING" id="29364.SAMN04487772_12411"/>
<dbReference type="InterPro" id="IPR016181">
    <property type="entry name" value="Acyl_CoA_acyltransferase"/>
</dbReference>
<dbReference type="RefSeq" id="WP_092478598.1">
    <property type="nucleotide sequence ID" value="NZ_FOHN01000024.1"/>
</dbReference>
<dbReference type="Pfam" id="PF13302">
    <property type="entry name" value="Acetyltransf_3"/>
    <property type="match status" value="1"/>
</dbReference>
<evidence type="ECO:0000256" key="1">
    <source>
        <dbReference type="ARBA" id="ARBA00022679"/>
    </source>
</evidence>
<dbReference type="AlphaFoldDB" id="A0A1I0ER17"/>
<comment type="similarity">
    <text evidence="3">Belongs to the acetyltransferase family. RimJ subfamily.</text>
</comment>
<evidence type="ECO:0000259" key="4">
    <source>
        <dbReference type="PROSITE" id="PS51186"/>
    </source>
</evidence>
<dbReference type="PROSITE" id="PS51186">
    <property type="entry name" value="GNAT"/>
    <property type="match status" value="1"/>
</dbReference>
<organism evidence="5 6">
    <name type="scientific">[Clostridium] polysaccharolyticum</name>
    <dbReference type="NCBI Taxonomy" id="29364"/>
    <lineage>
        <taxon>Bacteria</taxon>
        <taxon>Bacillati</taxon>
        <taxon>Bacillota</taxon>
        <taxon>Clostridia</taxon>
        <taxon>Lachnospirales</taxon>
        <taxon>Lachnospiraceae</taxon>
    </lineage>
</organism>
<evidence type="ECO:0000256" key="2">
    <source>
        <dbReference type="ARBA" id="ARBA00023315"/>
    </source>
</evidence>
<protein>
    <submittedName>
        <fullName evidence="5">Ribosomal-protein-alanine N-acetyltransferase</fullName>
    </submittedName>
</protein>
<dbReference type="SUPFAM" id="SSF55729">
    <property type="entry name" value="Acyl-CoA N-acyltransferases (Nat)"/>
    <property type="match status" value="1"/>
</dbReference>
<feature type="domain" description="N-acetyltransferase" evidence="4">
    <location>
        <begin position="24"/>
        <end position="182"/>
    </location>
</feature>
<evidence type="ECO:0000313" key="5">
    <source>
        <dbReference type="EMBL" id="SET47959.1"/>
    </source>
</evidence>
<dbReference type="InterPro" id="IPR051531">
    <property type="entry name" value="N-acetyltransferase"/>
</dbReference>
<dbReference type="PANTHER" id="PTHR43792">
    <property type="entry name" value="GNAT FAMILY, PUTATIVE (AFU_ORTHOLOGUE AFUA_3G00765)-RELATED-RELATED"/>
    <property type="match status" value="1"/>
</dbReference>
<dbReference type="Gene3D" id="3.40.630.30">
    <property type="match status" value="1"/>
</dbReference>
<dbReference type="PANTHER" id="PTHR43792:SF8">
    <property type="entry name" value="[RIBOSOMAL PROTEIN US5]-ALANINE N-ACETYLTRANSFERASE"/>
    <property type="match status" value="1"/>
</dbReference>
<dbReference type="GO" id="GO:0008999">
    <property type="term" value="F:protein-N-terminal-alanine acetyltransferase activity"/>
    <property type="evidence" value="ECO:0007669"/>
    <property type="project" value="TreeGrafter"/>
</dbReference>
<dbReference type="EMBL" id="FOHN01000024">
    <property type="protein sequence ID" value="SET47959.1"/>
    <property type="molecule type" value="Genomic_DNA"/>
</dbReference>
<dbReference type="GO" id="GO:0005737">
    <property type="term" value="C:cytoplasm"/>
    <property type="evidence" value="ECO:0007669"/>
    <property type="project" value="TreeGrafter"/>
</dbReference>
<dbReference type="InterPro" id="IPR000182">
    <property type="entry name" value="GNAT_dom"/>
</dbReference>
<proteinExistence type="inferred from homology"/>
<sequence>MYTEFCTERLILKVLDPNWAPEVLDFYTENKTYFEPWEPDRDKGFYTLEYQGRMLYYDFLAYEKGTQVRFYIFLKNNPHIPIGTISFHNIVHGIFRSCALGYKISNPYKRNGFCLEAVQYACMLMFTKFKIHRIEALIHVNNIPSLKFIEKAGFHREGVRVSYARLNGSWHDHACYSLITPYSD</sequence>
<evidence type="ECO:0000313" key="6">
    <source>
        <dbReference type="Proteomes" id="UP000199800"/>
    </source>
</evidence>